<comment type="caution">
    <text evidence="1">The sequence shown here is derived from an EMBL/GenBank/DDBJ whole genome shotgun (WGS) entry which is preliminary data.</text>
</comment>
<evidence type="ECO:0000313" key="1">
    <source>
        <dbReference type="EMBL" id="KAF2462713.1"/>
    </source>
</evidence>
<gene>
    <name evidence="1" type="ORF">BDR25DRAFT_169234</name>
</gene>
<dbReference type="EMBL" id="MU003564">
    <property type="protein sequence ID" value="KAF2462713.1"/>
    <property type="molecule type" value="Genomic_DNA"/>
</dbReference>
<organism evidence="1 2">
    <name type="scientific">Lindgomyces ingoldianus</name>
    <dbReference type="NCBI Taxonomy" id="673940"/>
    <lineage>
        <taxon>Eukaryota</taxon>
        <taxon>Fungi</taxon>
        <taxon>Dikarya</taxon>
        <taxon>Ascomycota</taxon>
        <taxon>Pezizomycotina</taxon>
        <taxon>Dothideomycetes</taxon>
        <taxon>Pleosporomycetidae</taxon>
        <taxon>Pleosporales</taxon>
        <taxon>Lindgomycetaceae</taxon>
        <taxon>Lindgomyces</taxon>
    </lineage>
</organism>
<protein>
    <submittedName>
        <fullName evidence="1">Uncharacterized protein</fullName>
    </submittedName>
</protein>
<accession>A0ACB6Q804</accession>
<keyword evidence="2" id="KW-1185">Reference proteome</keyword>
<sequence>ATPSARLNNTSNAIDPSLIPPFGVTAGQNPDGTGNCIGINNVKIPCNCPPDFNIFAAKLSQFAAVGNARGSLLSFPLGNDAASKTARIKASIVTLQNLNGKGVGCP</sequence>
<feature type="non-terminal residue" evidence="1">
    <location>
        <position position="1"/>
    </location>
</feature>
<evidence type="ECO:0000313" key="2">
    <source>
        <dbReference type="Proteomes" id="UP000799755"/>
    </source>
</evidence>
<name>A0ACB6Q804_9PLEO</name>
<dbReference type="Proteomes" id="UP000799755">
    <property type="component" value="Unassembled WGS sequence"/>
</dbReference>
<proteinExistence type="predicted"/>
<reference evidence="1" key="1">
    <citation type="journal article" date="2020" name="Stud. Mycol.">
        <title>101 Dothideomycetes genomes: a test case for predicting lifestyles and emergence of pathogens.</title>
        <authorList>
            <person name="Haridas S."/>
            <person name="Albert R."/>
            <person name="Binder M."/>
            <person name="Bloem J."/>
            <person name="Labutti K."/>
            <person name="Salamov A."/>
            <person name="Andreopoulos B."/>
            <person name="Baker S."/>
            <person name="Barry K."/>
            <person name="Bills G."/>
            <person name="Bluhm B."/>
            <person name="Cannon C."/>
            <person name="Castanera R."/>
            <person name="Culley D."/>
            <person name="Daum C."/>
            <person name="Ezra D."/>
            <person name="Gonzalez J."/>
            <person name="Henrissat B."/>
            <person name="Kuo A."/>
            <person name="Liang C."/>
            <person name="Lipzen A."/>
            <person name="Lutzoni F."/>
            <person name="Magnuson J."/>
            <person name="Mondo S."/>
            <person name="Nolan M."/>
            <person name="Ohm R."/>
            <person name="Pangilinan J."/>
            <person name="Park H.-J."/>
            <person name="Ramirez L."/>
            <person name="Alfaro M."/>
            <person name="Sun H."/>
            <person name="Tritt A."/>
            <person name="Yoshinaga Y."/>
            <person name="Zwiers L.-H."/>
            <person name="Turgeon B."/>
            <person name="Goodwin S."/>
            <person name="Spatafora J."/>
            <person name="Crous P."/>
            <person name="Grigoriev I."/>
        </authorList>
    </citation>
    <scope>NUCLEOTIDE SEQUENCE</scope>
    <source>
        <strain evidence="1">ATCC 200398</strain>
    </source>
</reference>
<feature type="non-terminal residue" evidence="1">
    <location>
        <position position="106"/>
    </location>
</feature>